<gene>
    <name evidence="3" type="ORF">SAMN02745673_04571</name>
</gene>
<protein>
    <recommendedName>
        <fullName evidence="5">MYXO-CTERM domain-containing protein</fullName>
    </recommendedName>
</protein>
<keyword evidence="2" id="KW-1133">Transmembrane helix</keyword>
<evidence type="ECO:0008006" key="5">
    <source>
        <dbReference type="Google" id="ProtNLM"/>
    </source>
</evidence>
<evidence type="ECO:0000256" key="2">
    <source>
        <dbReference type="SAM" id="Phobius"/>
    </source>
</evidence>
<dbReference type="EMBL" id="FUWS01000015">
    <property type="protein sequence ID" value="SKA36079.1"/>
    <property type="molecule type" value="Genomic_DNA"/>
</dbReference>
<organism evidence="3 4">
    <name type="scientific">Marinactinospora thermotolerans DSM 45154</name>
    <dbReference type="NCBI Taxonomy" id="1122192"/>
    <lineage>
        <taxon>Bacteria</taxon>
        <taxon>Bacillati</taxon>
        <taxon>Actinomycetota</taxon>
        <taxon>Actinomycetes</taxon>
        <taxon>Streptosporangiales</taxon>
        <taxon>Nocardiopsidaceae</taxon>
        <taxon>Marinactinospora</taxon>
    </lineage>
</organism>
<accession>A0A1T4T6X6</accession>
<feature type="compositionally biased region" description="Basic and acidic residues" evidence="1">
    <location>
        <begin position="1"/>
        <end position="14"/>
    </location>
</feature>
<dbReference type="Proteomes" id="UP000190637">
    <property type="component" value="Unassembled WGS sequence"/>
</dbReference>
<feature type="region of interest" description="Disordered" evidence="1">
    <location>
        <begin position="1"/>
        <end position="28"/>
    </location>
</feature>
<keyword evidence="4" id="KW-1185">Reference proteome</keyword>
<dbReference type="AlphaFoldDB" id="A0A1T4T6X6"/>
<proteinExistence type="predicted"/>
<evidence type="ECO:0000313" key="3">
    <source>
        <dbReference type="EMBL" id="SKA36079.1"/>
    </source>
</evidence>
<feature type="transmembrane region" description="Helical" evidence="2">
    <location>
        <begin position="38"/>
        <end position="55"/>
    </location>
</feature>
<dbReference type="STRING" id="1122192.SAMN02745673_04571"/>
<keyword evidence="2" id="KW-0472">Membrane</keyword>
<feature type="transmembrane region" description="Helical" evidence="2">
    <location>
        <begin position="61"/>
        <end position="80"/>
    </location>
</feature>
<evidence type="ECO:0000256" key="1">
    <source>
        <dbReference type="SAM" id="MobiDB-lite"/>
    </source>
</evidence>
<reference evidence="3 4" key="1">
    <citation type="submission" date="2017-02" db="EMBL/GenBank/DDBJ databases">
        <authorList>
            <person name="Peterson S.W."/>
        </authorList>
    </citation>
    <scope>NUCLEOTIDE SEQUENCE [LARGE SCALE GENOMIC DNA]</scope>
    <source>
        <strain evidence="3 4">DSM 45154</strain>
    </source>
</reference>
<evidence type="ECO:0000313" key="4">
    <source>
        <dbReference type="Proteomes" id="UP000190637"/>
    </source>
</evidence>
<name>A0A1T4T6X6_9ACTN</name>
<sequence>MRHDAGRPMREEVRVPVPGPSPGPGDMGGSAHLSWEPASYWLLYVVALVAALVHWRLGNHAMAVVCGCAVAASVGLIVRLHRNGA</sequence>
<keyword evidence="2" id="KW-0812">Transmembrane</keyword>